<reference evidence="1" key="2">
    <citation type="journal article" date="2015" name="Fish Shellfish Immunol.">
        <title>Early steps in the European eel (Anguilla anguilla)-Vibrio vulnificus interaction in the gills: Role of the RtxA13 toxin.</title>
        <authorList>
            <person name="Callol A."/>
            <person name="Pajuelo D."/>
            <person name="Ebbesson L."/>
            <person name="Teles M."/>
            <person name="MacKenzie S."/>
            <person name="Amaro C."/>
        </authorList>
    </citation>
    <scope>NUCLEOTIDE SEQUENCE</scope>
</reference>
<reference evidence="1" key="1">
    <citation type="submission" date="2014-11" db="EMBL/GenBank/DDBJ databases">
        <authorList>
            <person name="Amaro Gonzalez C."/>
        </authorList>
    </citation>
    <scope>NUCLEOTIDE SEQUENCE</scope>
</reference>
<organism evidence="1">
    <name type="scientific">Anguilla anguilla</name>
    <name type="common">European freshwater eel</name>
    <name type="synonym">Muraena anguilla</name>
    <dbReference type="NCBI Taxonomy" id="7936"/>
    <lineage>
        <taxon>Eukaryota</taxon>
        <taxon>Metazoa</taxon>
        <taxon>Chordata</taxon>
        <taxon>Craniata</taxon>
        <taxon>Vertebrata</taxon>
        <taxon>Euteleostomi</taxon>
        <taxon>Actinopterygii</taxon>
        <taxon>Neopterygii</taxon>
        <taxon>Teleostei</taxon>
        <taxon>Anguilliformes</taxon>
        <taxon>Anguillidae</taxon>
        <taxon>Anguilla</taxon>
    </lineage>
</organism>
<proteinExistence type="predicted"/>
<accession>A0A0E9PIS5</accession>
<name>A0A0E9PIS5_ANGAN</name>
<dbReference type="EMBL" id="GBXM01104597">
    <property type="protein sequence ID" value="JAH03980.1"/>
    <property type="molecule type" value="Transcribed_RNA"/>
</dbReference>
<evidence type="ECO:0000313" key="1">
    <source>
        <dbReference type="EMBL" id="JAH03980.1"/>
    </source>
</evidence>
<protein>
    <submittedName>
        <fullName evidence="1">Uncharacterized protein</fullName>
    </submittedName>
</protein>
<sequence>MFTGLILCSCGHIVNRSVFMFKAESSGNKANWQDMMQAGSVNSRLSPLHQKLISSFVEQPNTLGNKWN</sequence>
<dbReference type="AlphaFoldDB" id="A0A0E9PIS5"/>